<dbReference type="PANTHER" id="PTHR30181:SF2">
    <property type="entry name" value="PTS SYSTEM MANNITOL-SPECIFIC EIICBA COMPONENT"/>
    <property type="match status" value="1"/>
</dbReference>
<evidence type="ECO:0000313" key="19">
    <source>
        <dbReference type="EMBL" id="SEQ11751.1"/>
    </source>
</evidence>
<dbReference type="OrthoDB" id="9814222at2"/>
<dbReference type="EMBL" id="FOEN01000005">
    <property type="protein sequence ID" value="SEQ11751.1"/>
    <property type="molecule type" value="Genomic_DNA"/>
</dbReference>
<dbReference type="NCBIfam" id="TIGR00851">
    <property type="entry name" value="mtlA"/>
    <property type="match status" value="1"/>
</dbReference>
<dbReference type="InterPro" id="IPR003501">
    <property type="entry name" value="PTS_EIIB_2/3"/>
</dbReference>
<feature type="transmembrane region" description="Helical" evidence="16">
    <location>
        <begin position="273"/>
        <end position="297"/>
    </location>
</feature>
<dbReference type="GO" id="GO:0009401">
    <property type="term" value="P:phosphoenolpyruvate-dependent sugar phosphotransferase system"/>
    <property type="evidence" value="ECO:0007669"/>
    <property type="project" value="UniProtKB-KW"/>
</dbReference>
<evidence type="ECO:0000256" key="4">
    <source>
        <dbReference type="ARBA" id="ARBA00011909"/>
    </source>
</evidence>
<evidence type="ECO:0000313" key="20">
    <source>
        <dbReference type="Proteomes" id="UP000198833"/>
    </source>
</evidence>
<feature type="domain" description="PTS EIIC type-2" evidence="18">
    <location>
        <begin position="16"/>
        <end position="348"/>
    </location>
</feature>
<feature type="transmembrane region" description="Helical" evidence="16">
    <location>
        <begin position="20"/>
        <end position="42"/>
    </location>
</feature>
<evidence type="ECO:0000256" key="14">
    <source>
        <dbReference type="ARBA" id="ARBA00023136"/>
    </source>
</evidence>
<proteinExistence type="predicted"/>
<evidence type="ECO:0000259" key="17">
    <source>
        <dbReference type="PROSITE" id="PS51099"/>
    </source>
</evidence>
<protein>
    <recommendedName>
        <fullName evidence="5">PTS system mannitol-specific EIICB component</fullName>
        <ecNumber evidence="4">2.7.1.197</ecNumber>
    </recommendedName>
    <alternativeName>
        <fullName evidence="15">EIICB-Mtl</fullName>
    </alternativeName>
</protein>
<name>A0A1H9DEE0_9LACT</name>
<dbReference type="GO" id="GO:0005886">
    <property type="term" value="C:plasma membrane"/>
    <property type="evidence" value="ECO:0007669"/>
    <property type="project" value="UniProtKB-SubCell"/>
</dbReference>
<keyword evidence="9" id="KW-0762">Sugar transport</keyword>
<evidence type="ECO:0000256" key="11">
    <source>
        <dbReference type="ARBA" id="ARBA00022683"/>
    </source>
</evidence>
<dbReference type="SUPFAM" id="SSF52794">
    <property type="entry name" value="PTS system IIB component-like"/>
    <property type="match status" value="2"/>
</dbReference>
<keyword evidence="13 16" id="KW-1133">Transmembrane helix</keyword>
<feature type="domain" description="PTS EIIB type-2" evidence="17">
    <location>
        <begin position="382"/>
        <end position="474"/>
    </location>
</feature>
<dbReference type="PROSITE" id="PS51104">
    <property type="entry name" value="PTS_EIIC_TYPE_2"/>
    <property type="match status" value="1"/>
</dbReference>
<evidence type="ECO:0000256" key="5">
    <source>
        <dbReference type="ARBA" id="ARBA00021825"/>
    </source>
</evidence>
<feature type="transmembrane region" description="Helical" evidence="16">
    <location>
        <begin position="318"/>
        <end position="339"/>
    </location>
</feature>
<dbReference type="GO" id="GO:0022872">
    <property type="term" value="F:protein-N(PI)-phosphohistidine-mannitol phosphotransferase system transmembrane transporter activity"/>
    <property type="evidence" value="ECO:0007669"/>
    <property type="project" value="InterPro"/>
</dbReference>
<dbReference type="InterPro" id="IPR013014">
    <property type="entry name" value="PTS_EIIC_2"/>
</dbReference>
<reference evidence="19 20" key="1">
    <citation type="submission" date="2016-10" db="EMBL/GenBank/DDBJ databases">
        <authorList>
            <person name="de Groot N.N."/>
        </authorList>
    </citation>
    <scope>NUCLEOTIDE SEQUENCE [LARGE SCALE GENOMIC DNA]</scope>
    <source>
        <strain evidence="19 20">DSM 15695</strain>
    </source>
</reference>
<dbReference type="PANTHER" id="PTHR30181">
    <property type="entry name" value="MANNITOL PERMEASE IIC COMPONENT"/>
    <property type="match status" value="1"/>
</dbReference>
<dbReference type="GO" id="GO:0090563">
    <property type="term" value="F:protein-phosphocysteine-sugar phosphotransferase activity"/>
    <property type="evidence" value="ECO:0007669"/>
    <property type="project" value="TreeGrafter"/>
</dbReference>
<comment type="catalytic activity">
    <reaction evidence="1">
        <text>D-mannitol(out) + N(pros)-phospho-L-histidyl-[protein] = D-mannitol 1-phosphate(in) + L-histidyl-[protein]</text>
        <dbReference type="Rhea" id="RHEA:33363"/>
        <dbReference type="Rhea" id="RHEA-COMP:9745"/>
        <dbReference type="Rhea" id="RHEA-COMP:9746"/>
        <dbReference type="ChEBI" id="CHEBI:16899"/>
        <dbReference type="ChEBI" id="CHEBI:29979"/>
        <dbReference type="ChEBI" id="CHEBI:61381"/>
        <dbReference type="ChEBI" id="CHEBI:64837"/>
        <dbReference type="EC" id="2.7.1.197"/>
    </reaction>
</comment>
<dbReference type="Proteomes" id="UP000198833">
    <property type="component" value="Unassembled WGS sequence"/>
</dbReference>
<evidence type="ECO:0000256" key="9">
    <source>
        <dbReference type="ARBA" id="ARBA00022597"/>
    </source>
</evidence>
<dbReference type="EC" id="2.7.1.197" evidence="4"/>
<keyword evidence="10" id="KW-0808">Transferase</keyword>
<evidence type="ECO:0000256" key="3">
    <source>
        <dbReference type="ARBA" id="ARBA00004651"/>
    </source>
</evidence>
<dbReference type="InterPro" id="IPR029503">
    <property type="entry name" value="PTS_EIIB_mannitol"/>
</dbReference>
<dbReference type="RefSeq" id="WP_092571639.1">
    <property type="nucleotide sequence ID" value="NZ_CALUDV010000001.1"/>
</dbReference>
<dbReference type="Pfam" id="PF02378">
    <property type="entry name" value="PTS_EIIC"/>
    <property type="match status" value="1"/>
</dbReference>
<dbReference type="InterPro" id="IPR050893">
    <property type="entry name" value="Sugar_PTS"/>
</dbReference>
<organism evidence="19 20">
    <name type="scientific">Ignavigranum ruoffiae</name>
    <dbReference type="NCBI Taxonomy" id="89093"/>
    <lineage>
        <taxon>Bacteria</taxon>
        <taxon>Bacillati</taxon>
        <taxon>Bacillota</taxon>
        <taxon>Bacilli</taxon>
        <taxon>Lactobacillales</taxon>
        <taxon>Aerococcaceae</taxon>
        <taxon>Ignavigranum</taxon>
    </lineage>
</organism>
<sequence>MERQNNVAWKSGIQKLGSYLSSMVMPNIGGFIAWGVLTALVIPDGYLPNEALSSMVGPMQQYLLPLLIGFTGGSIVYQQRGGVVGAIATMGVIAGAGDTPMFIGAMMMGPLGGWFIKKFDQAMDGKIPSGFEMLINNFSSGLLGFFLAVLGFYAIGPVVSGVTNFLAAGVQTIINAGILPLANIFIEPAKILFLNNAINHGILTPIGTQQAESLGKSVIYLLEANPGPGLGVLLAYFIFSKGSAKSSSIGAMIIHFLGGIHEIYFPYVMMKPMLFLAVIAGGVTGTFVFQLLGAALTSPASPGSIIAIMGMSAKGAHLSVLMGVLAAALVSFMVAAMVLKLDRNTEDNLEAVQDQVAAAKRQSKGQVSLVSGDAAPALAKIDRIIFACDAGMGSSAMGASLLRKKAKSMQIDLPITNVAISQLQDQPGTLVITQEELTDRARRQAPKAEHVSVGNFLDGERYDQLLSEMIGKDKSQAPASEEETVSKMNITNKKVYFVYQDIVGQTTMAASQFRNKQRANGHLASAQAIALDQLTTSNEDVLITNPELKDSLQERFPQATLLIWDDLLDEENYDAIL</sequence>
<keyword evidence="11" id="KW-0598">Phosphotransferase system</keyword>
<evidence type="ECO:0000256" key="10">
    <source>
        <dbReference type="ARBA" id="ARBA00022679"/>
    </source>
</evidence>
<gene>
    <name evidence="19" type="ORF">SAMN04488558_105113</name>
</gene>
<evidence type="ECO:0000256" key="16">
    <source>
        <dbReference type="SAM" id="Phobius"/>
    </source>
</evidence>
<dbReference type="AlphaFoldDB" id="A0A1H9DEE0"/>
<evidence type="ECO:0000256" key="15">
    <source>
        <dbReference type="ARBA" id="ARBA00033349"/>
    </source>
</evidence>
<keyword evidence="7" id="KW-1003">Cell membrane</keyword>
<evidence type="ECO:0000256" key="2">
    <source>
        <dbReference type="ARBA" id="ARBA00002434"/>
    </source>
</evidence>
<evidence type="ECO:0000256" key="7">
    <source>
        <dbReference type="ARBA" id="ARBA00022475"/>
    </source>
</evidence>
<evidence type="ECO:0000256" key="1">
    <source>
        <dbReference type="ARBA" id="ARBA00001655"/>
    </source>
</evidence>
<feature type="transmembrane region" description="Helical" evidence="16">
    <location>
        <begin position="249"/>
        <end position="267"/>
    </location>
</feature>
<evidence type="ECO:0000256" key="8">
    <source>
        <dbReference type="ARBA" id="ARBA00022553"/>
    </source>
</evidence>
<feature type="transmembrane region" description="Helical" evidence="16">
    <location>
        <begin position="62"/>
        <end position="79"/>
    </location>
</feature>
<dbReference type="InterPro" id="IPR036095">
    <property type="entry name" value="PTS_EIIB-like_sf"/>
</dbReference>
<dbReference type="STRING" id="89093.SAMN04488558_105113"/>
<feature type="transmembrane region" description="Helical" evidence="16">
    <location>
        <begin position="137"/>
        <end position="159"/>
    </location>
</feature>
<keyword evidence="6" id="KW-0813">Transport</keyword>
<dbReference type="CDD" id="cd05567">
    <property type="entry name" value="PTS_IIB_mannitol"/>
    <property type="match status" value="1"/>
</dbReference>
<evidence type="ECO:0000259" key="18">
    <source>
        <dbReference type="PROSITE" id="PS51104"/>
    </source>
</evidence>
<keyword evidence="12 16" id="KW-0812">Transmembrane</keyword>
<evidence type="ECO:0000256" key="13">
    <source>
        <dbReference type="ARBA" id="ARBA00022989"/>
    </source>
</evidence>
<keyword evidence="8" id="KW-0597">Phosphoprotein</keyword>
<comment type="function">
    <text evidence="2">The phosphoenolpyruvate-dependent sugar phosphotransferase system (sugar PTS), a major carbohydrate active transport system, catalyzes the phosphorylation of incoming sugar substrates concomitantly with their translocation across the cell membrane. The enzyme II CmtAB PTS system is involved in D-mannitol transport.</text>
</comment>
<evidence type="ECO:0000256" key="12">
    <source>
        <dbReference type="ARBA" id="ARBA00022692"/>
    </source>
</evidence>
<dbReference type="InterPro" id="IPR013011">
    <property type="entry name" value="PTS_EIIB_2"/>
</dbReference>
<dbReference type="NCBIfam" id="NF011663">
    <property type="entry name" value="PRK15083.1"/>
    <property type="match status" value="1"/>
</dbReference>
<dbReference type="Pfam" id="PF02302">
    <property type="entry name" value="PTS_IIB"/>
    <property type="match status" value="1"/>
</dbReference>
<comment type="subcellular location">
    <subcellularLocation>
        <location evidence="3">Cell membrane</location>
        <topology evidence="3">Multi-pass membrane protein</topology>
    </subcellularLocation>
</comment>
<keyword evidence="14 16" id="KW-0472">Membrane</keyword>
<accession>A0A1H9DEE0</accession>
<feature type="transmembrane region" description="Helical" evidence="16">
    <location>
        <begin position="165"/>
        <end position="186"/>
    </location>
</feature>
<dbReference type="InterPro" id="IPR003352">
    <property type="entry name" value="PTS_EIIC"/>
</dbReference>
<dbReference type="InterPro" id="IPR004718">
    <property type="entry name" value="PTS_IIC_mtl"/>
</dbReference>
<evidence type="ECO:0000256" key="6">
    <source>
        <dbReference type="ARBA" id="ARBA00022448"/>
    </source>
</evidence>
<dbReference type="Gene3D" id="3.40.50.2300">
    <property type="match status" value="2"/>
</dbReference>
<keyword evidence="20" id="KW-1185">Reference proteome</keyword>
<dbReference type="PROSITE" id="PS51099">
    <property type="entry name" value="PTS_EIIB_TYPE_2"/>
    <property type="match status" value="1"/>
</dbReference>